<evidence type="ECO:0000256" key="2">
    <source>
        <dbReference type="RuleBase" id="RU000461"/>
    </source>
</evidence>
<protein>
    <submittedName>
        <fullName evidence="3">Cytochrome P450</fullName>
    </submittedName>
</protein>
<dbReference type="Pfam" id="PF00067">
    <property type="entry name" value="p450"/>
    <property type="match status" value="1"/>
</dbReference>
<name>A0A917F220_9MICO</name>
<evidence type="ECO:0000256" key="1">
    <source>
        <dbReference type="ARBA" id="ARBA00010617"/>
    </source>
</evidence>
<reference evidence="3 4" key="1">
    <citation type="journal article" date="2014" name="Int. J. Syst. Evol. Microbiol.">
        <title>Complete genome sequence of Corynebacterium casei LMG S-19264T (=DSM 44701T), isolated from a smear-ripened cheese.</title>
        <authorList>
            <consortium name="US DOE Joint Genome Institute (JGI-PGF)"/>
            <person name="Walter F."/>
            <person name="Albersmeier A."/>
            <person name="Kalinowski J."/>
            <person name="Ruckert C."/>
        </authorList>
    </citation>
    <scope>NUCLEOTIDE SEQUENCE [LARGE SCALE GENOMIC DNA]</scope>
    <source>
        <strain evidence="3 4">CGMCC 1.12976</strain>
    </source>
</reference>
<keyword evidence="2" id="KW-0560">Oxidoreductase</keyword>
<keyword evidence="2" id="KW-0408">Iron</keyword>
<dbReference type="GO" id="GO:0004497">
    <property type="term" value="F:monooxygenase activity"/>
    <property type="evidence" value="ECO:0007669"/>
    <property type="project" value="UniProtKB-KW"/>
</dbReference>
<keyword evidence="2" id="KW-0503">Monooxygenase</keyword>
<sequence length="418" mass="45962">MTESTTGSTQLRDELAPSWIDEITIESLLHPQDTTTRLREEAPLAWIPALGTWAATSWDLCKEIANDTENFEAVSSPLATRVFGDPNVTSAEGDLHTHLRNAVATPVSARAIRGQIESRMRPTAKGLIEKLRTQGGTAELLVDYFEPISVRSVADSYGFFDVETDTLRRWFHQLKTGSTNMARNPDGSFANPDGFALTDGAREEIREYLEGKAKEDTEDPNNVIARWIHAESTDGQTRSIDALVPSMLIVLLGGLQEPGHALGSTFFGLTTRPEQLQRVIADKTLLPKAISEGLRWMSPLYAGPARAAKHDLVLQGQQIHKGDIMRLVYGSANHDSKYYEHGELYDLDRYAHPHLAFGDGRHSCVGSALGPQIARVGLEELFAAFPNISVDPARPITSAGWPFHGPTALNVLFNDDAR</sequence>
<dbReference type="AlphaFoldDB" id="A0A917F220"/>
<dbReference type="InterPro" id="IPR001128">
    <property type="entry name" value="Cyt_P450"/>
</dbReference>
<comment type="similarity">
    <text evidence="1 2">Belongs to the cytochrome P450 family.</text>
</comment>
<dbReference type="RefSeq" id="WP_188679740.1">
    <property type="nucleotide sequence ID" value="NZ_BMGP01000006.1"/>
</dbReference>
<keyword evidence="2" id="KW-0479">Metal-binding</keyword>
<evidence type="ECO:0000313" key="3">
    <source>
        <dbReference type="EMBL" id="GGF35254.1"/>
    </source>
</evidence>
<dbReference type="GO" id="GO:0020037">
    <property type="term" value="F:heme binding"/>
    <property type="evidence" value="ECO:0007669"/>
    <property type="project" value="InterPro"/>
</dbReference>
<dbReference type="SUPFAM" id="SSF48264">
    <property type="entry name" value="Cytochrome P450"/>
    <property type="match status" value="1"/>
</dbReference>
<gene>
    <name evidence="3" type="ORF">GCM10011399_30360</name>
</gene>
<comment type="caution">
    <text evidence="3">The sequence shown here is derived from an EMBL/GenBank/DDBJ whole genome shotgun (WGS) entry which is preliminary data.</text>
</comment>
<keyword evidence="4" id="KW-1185">Reference proteome</keyword>
<keyword evidence="2" id="KW-0349">Heme</keyword>
<dbReference type="GO" id="GO:0005506">
    <property type="term" value="F:iron ion binding"/>
    <property type="evidence" value="ECO:0007669"/>
    <property type="project" value="InterPro"/>
</dbReference>
<evidence type="ECO:0000313" key="4">
    <source>
        <dbReference type="Proteomes" id="UP000598775"/>
    </source>
</evidence>
<dbReference type="InterPro" id="IPR017972">
    <property type="entry name" value="Cyt_P450_CS"/>
</dbReference>
<dbReference type="Gene3D" id="1.10.630.10">
    <property type="entry name" value="Cytochrome P450"/>
    <property type="match status" value="1"/>
</dbReference>
<dbReference type="EMBL" id="BMGP01000006">
    <property type="protein sequence ID" value="GGF35254.1"/>
    <property type="molecule type" value="Genomic_DNA"/>
</dbReference>
<dbReference type="InterPro" id="IPR036396">
    <property type="entry name" value="Cyt_P450_sf"/>
</dbReference>
<dbReference type="PANTHER" id="PTHR46696">
    <property type="entry name" value="P450, PUTATIVE (EUROFUNG)-RELATED"/>
    <property type="match status" value="1"/>
</dbReference>
<accession>A0A917F220</accession>
<organism evidence="3 4">
    <name type="scientific">Subtercola lobariae</name>
    <dbReference type="NCBI Taxonomy" id="1588641"/>
    <lineage>
        <taxon>Bacteria</taxon>
        <taxon>Bacillati</taxon>
        <taxon>Actinomycetota</taxon>
        <taxon>Actinomycetes</taxon>
        <taxon>Micrococcales</taxon>
        <taxon>Microbacteriaceae</taxon>
        <taxon>Subtercola</taxon>
    </lineage>
</organism>
<dbReference type="PRINTS" id="PR00359">
    <property type="entry name" value="BP450"/>
</dbReference>
<dbReference type="Proteomes" id="UP000598775">
    <property type="component" value="Unassembled WGS sequence"/>
</dbReference>
<dbReference type="GO" id="GO:0016705">
    <property type="term" value="F:oxidoreductase activity, acting on paired donors, with incorporation or reduction of molecular oxygen"/>
    <property type="evidence" value="ECO:0007669"/>
    <property type="project" value="InterPro"/>
</dbReference>
<dbReference type="InterPro" id="IPR002397">
    <property type="entry name" value="Cyt_P450_B"/>
</dbReference>
<dbReference type="PROSITE" id="PS00086">
    <property type="entry name" value="CYTOCHROME_P450"/>
    <property type="match status" value="1"/>
</dbReference>
<dbReference type="PANTHER" id="PTHR46696:SF1">
    <property type="entry name" value="CYTOCHROME P450 YJIB-RELATED"/>
    <property type="match status" value="1"/>
</dbReference>
<proteinExistence type="inferred from homology"/>